<accession>A0A1X7PQI5</accession>
<dbReference type="InterPro" id="IPR007247">
    <property type="entry name" value="Ureidogly_lyase"/>
</dbReference>
<dbReference type="GO" id="GO:0004848">
    <property type="term" value="F:ureidoglycolate hydrolase activity"/>
    <property type="evidence" value="ECO:0007669"/>
    <property type="project" value="InterPro"/>
</dbReference>
<dbReference type="AlphaFoldDB" id="A0A1X7PQI5"/>
<dbReference type="SUPFAM" id="SSF51182">
    <property type="entry name" value="RmlC-like cupins"/>
    <property type="match status" value="1"/>
</dbReference>
<evidence type="ECO:0000256" key="2">
    <source>
        <dbReference type="ARBA" id="ARBA00022631"/>
    </source>
</evidence>
<comment type="similarity">
    <text evidence="5">Belongs to the ureidoglycolate lyase family.</text>
</comment>
<reference evidence="6 7" key="1">
    <citation type="submission" date="2017-04" db="EMBL/GenBank/DDBJ databases">
        <authorList>
            <person name="Afonso C.L."/>
            <person name="Miller P.J."/>
            <person name="Scott M.A."/>
            <person name="Spackman E."/>
            <person name="Goraichik I."/>
            <person name="Dimitrov K.M."/>
            <person name="Suarez D.L."/>
            <person name="Swayne D.E."/>
        </authorList>
    </citation>
    <scope>NUCLEOTIDE SEQUENCE [LARGE SCALE GENOMIC DNA]</scope>
    <source>
        <strain evidence="6 7">B5P</strain>
    </source>
</reference>
<name>A0A1X7PQI5_9HYPH</name>
<comment type="pathway">
    <text evidence="5">Nitrogen metabolism; (S)-allantoin degradation.</text>
</comment>
<dbReference type="InterPro" id="IPR011051">
    <property type="entry name" value="RmlC_Cupin_sf"/>
</dbReference>
<evidence type="ECO:0000256" key="1">
    <source>
        <dbReference type="ARBA" id="ARBA00011738"/>
    </source>
</evidence>
<evidence type="ECO:0000313" key="6">
    <source>
        <dbReference type="EMBL" id="SMH53300.1"/>
    </source>
</evidence>
<keyword evidence="2 5" id="KW-0659">Purine metabolism</keyword>
<dbReference type="Proteomes" id="UP000193083">
    <property type="component" value="Unassembled WGS sequence"/>
</dbReference>
<dbReference type="GO" id="GO:0006145">
    <property type="term" value="P:purine nucleobase catabolic process"/>
    <property type="evidence" value="ECO:0007669"/>
    <property type="project" value="UniProtKB-UniRule"/>
</dbReference>
<keyword evidence="7" id="KW-1185">Reference proteome</keyword>
<evidence type="ECO:0000256" key="4">
    <source>
        <dbReference type="ARBA" id="ARBA00047684"/>
    </source>
</evidence>
<dbReference type="HAMAP" id="MF_00616">
    <property type="entry name" value="Ureidogly_lyase"/>
    <property type="match status" value="1"/>
</dbReference>
<dbReference type="PANTHER" id="PTHR21221">
    <property type="entry name" value="UREIDOGLYCOLATE HYDROLASE"/>
    <property type="match status" value="1"/>
</dbReference>
<dbReference type="InterPro" id="IPR024060">
    <property type="entry name" value="Ureidoglycolate_lyase_dom_sf"/>
</dbReference>
<dbReference type="NCBIfam" id="NF009932">
    <property type="entry name" value="PRK13395.1"/>
    <property type="match status" value="1"/>
</dbReference>
<dbReference type="Gene3D" id="2.60.120.480">
    <property type="entry name" value="Ureidoglycolate hydrolase"/>
    <property type="match status" value="1"/>
</dbReference>
<sequence length="170" mass="18671">MPVTRTLTARPLTREAFAPFGDVLDTDWPNHYPINAGKCERYHGLAIAEAAGTDARVILSIFRATPYAFPLVLTMMERHPFGSQAFMPLSPRPFLVVVAHDDNGAPGTPHAFVTAPGQGVNYPRNLWHAVLTPIGAPQDFLVVDRAGVEKNLEEHHFAEPWTIILPEGLA</sequence>
<gene>
    <name evidence="5" type="primary">allA</name>
    <name evidence="6" type="ORF">SAMN02982922_4822</name>
</gene>
<dbReference type="Pfam" id="PF04115">
    <property type="entry name" value="Ureidogly_lyase"/>
    <property type="match status" value="1"/>
</dbReference>
<protein>
    <recommendedName>
        <fullName evidence="5">Ureidoglycolate lyase</fullName>
        <ecNumber evidence="5">4.3.2.3</ecNumber>
    </recommendedName>
    <alternativeName>
        <fullName evidence="5">Ureidoglycolatase</fullName>
    </alternativeName>
</protein>
<dbReference type="EC" id="4.3.2.3" evidence="5"/>
<evidence type="ECO:0000256" key="3">
    <source>
        <dbReference type="ARBA" id="ARBA00023239"/>
    </source>
</evidence>
<dbReference type="InterPro" id="IPR047233">
    <property type="entry name" value="UAH_cupin"/>
</dbReference>
<dbReference type="PANTHER" id="PTHR21221:SF1">
    <property type="entry name" value="UREIDOGLYCOLATE LYASE"/>
    <property type="match status" value="1"/>
</dbReference>
<dbReference type="UniPathway" id="UPA00395"/>
<dbReference type="EMBL" id="FXBL01000004">
    <property type="protein sequence ID" value="SMH53300.1"/>
    <property type="molecule type" value="Genomic_DNA"/>
</dbReference>
<dbReference type="PIRSF" id="PIRSF017306">
    <property type="entry name" value="Ureidogly_hydro"/>
    <property type="match status" value="1"/>
</dbReference>
<dbReference type="InterPro" id="IPR023525">
    <property type="entry name" value="Ureidogly_lyase_bac"/>
</dbReference>
<comment type="catalytic activity">
    <reaction evidence="4 5">
        <text>(S)-ureidoglycolate = urea + glyoxylate</text>
        <dbReference type="Rhea" id="RHEA:11304"/>
        <dbReference type="ChEBI" id="CHEBI:16199"/>
        <dbReference type="ChEBI" id="CHEBI:36655"/>
        <dbReference type="ChEBI" id="CHEBI:57296"/>
        <dbReference type="EC" id="4.3.2.3"/>
    </reaction>
</comment>
<organism evidence="6 7">
    <name type="scientific">Mesorhizobium australicum</name>
    <dbReference type="NCBI Taxonomy" id="536018"/>
    <lineage>
        <taxon>Bacteria</taxon>
        <taxon>Pseudomonadati</taxon>
        <taxon>Pseudomonadota</taxon>
        <taxon>Alphaproteobacteria</taxon>
        <taxon>Hyphomicrobiales</taxon>
        <taxon>Phyllobacteriaceae</taxon>
        <taxon>Mesorhizobium</taxon>
    </lineage>
</organism>
<keyword evidence="3 5" id="KW-0456">Lyase</keyword>
<evidence type="ECO:0000256" key="5">
    <source>
        <dbReference type="HAMAP-Rule" id="MF_00616"/>
    </source>
</evidence>
<comment type="function">
    <text evidence="5">Catalyzes the catabolism of the allantoin degradation intermediate (S)-ureidoglycolate, generating urea and glyoxylate. Involved in the utilization of allantoin as nitrogen source.</text>
</comment>
<comment type="subunit">
    <text evidence="1 5">Homodimer.</text>
</comment>
<comment type="cofactor">
    <cofactor evidence="5">
        <name>Ni(2+)</name>
        <dbReference type="ChEBI" id="CHEBI:49786"/>
    </cofactor>
</comment>
<evidence type="ECO:0000313" key="7">
    <source>
        <dbReference type="Proteomes" id="UP000193083"/>
    </source>
</evidence>
<dbReference type="CDD" id="cd20298">
    <property type="entry name" value="cupin_UAH"/>
    <property type="match status" value="1"/>
</dbReference>
<dbReference type="GO" id="GO:0000256">
    <property type="term" value="P:allantoin catabolic process"/>
    <property type="evidence" value="ECO:0007669"/>
    <property type="project" value="UniProtKB-UniRule"/>
</dbReference>
<dbReference type="GO" id="GO:0050385">
    <property type="term" value="F:ureidoglycolate lyase activity"/>
    <property type="evidence" value="ECO:0007669"/>
    <property type="project" value="UniProtKB-UniRule"/>
</dbReference>
<proteinExistence type="inferred from homology"/>